<evidence type="ECO:0000313" key="3">
    <source>
        <dbReference type="Proteomes" id="UP001152523"/>
    </source>
</evidence>
<keyword evidence="3" id="KW-1185">Reference proteome</keyword>
<organism evidence="2 3">
    <name type="scientific">Cuscuta epithymum</name>
    <dbReference type="NCBI Taxonomy" id="186058"/>
    <lineage>
        <taxon>Eukaryota</taxon>
        <taxon>Viridiplantae</taxon>
        <taxon>Streptophyta</taxon>
        <taxon>Embryophyta</taxon>
        <taxon>Tracheophyta</taxon>
        <taxon>Spermatophyta</taxon>
        <taxon>Magnoliopsida</taxon>
        <taxon>eudicotyledons</taxon>
        <taxon>Gunneridae</taxon>
        <taxon>Pentapetalae</taxon>
        <taxon>asterids</taxon>
        <taxon>lamiids</taxon>
        <taxon>Solanales</taxon>
        <taxon>Convolvulaceae</taxon>
        <taxon>Cuscuteae</taxon>
        <taxon>Cuscuta</taxon>
        <taxon>Cuscuta subgen. Cuscuta</taxon>
    </lineage>
</organism>
<reference evidence="2" key="1">
    <citation type="submission" date="2022-07" db="EMBL/GenBank/DDBJ databases">
        <authorList>
            <person name="Macas J."/>
            <person name="Novak P."/>
            <person name="Neumann P."/>
        </authorList>
    </citation>
    <scope>NUCLEOTIDE SEQUENCE</scope>
</reference>
<proteinExistence type="predicted"/>
<comment type="caution">
    <text evidence="2">The sequence shown here is derived from an EMBL/GenBank/DDBJ whole genome shotgun (WGS) entry which is preliminary data.</text>
</comment>
<name>A0AAV0CL73_9ASTE</name>
<evidence type="ECO:0000256" key="1">
    <source>
        <dbReference type="SAM" id="MobiDB-lite"/>
    </source>
</evidence>
<protein>
    <submittedName>
        <fullName evidence="2">Uncharacterized protein</fullName>
    </submittedName>
</protein>
<evidence type="ECO:0000313" key="2">
    <source>
        <dbReference type="EMBL" id="CAH9078765.1"/>
    </source>
</evidence>
<dbReference type="AlphaFoldDB" id="A0AAV0CL73"/>
<accession>A0AAV0CL73</accession>
<dbReference type="EMBL" id="CAMAPF010000033">
    <property type="protein sequence ID" value="CAH9078765.1"/>
    <property type="molecule type" value="Genomic_DNA"/>
</dbReference>
<feature type="compositionally biased region" description="Polar residues" evidence="1">
    <location>
        <begin position="20"/>
        <end position="55"/>
    </location>
</feature>
<gene>
    <name evidence="2" type="ORF">CEPIT_LOCUS6585</name>
</gene>
<feature type="region of interest" description="Disordered" evidence="1">
    <location>
        <begin position="1"/>
        <end position="82"/>
    </location>
</feature>
<feature type="compositionally biased region" description="Low complexity" evidence="1">
    <location>
        <begin position="1"/>
        <end position="19"/>
    </location>
</feature>
<sequence>MYDPSSKVKPIIPSKSVISNASDNAATNTVIKTRSIPMKNSTRFSTSNNPGSDTTVGEKHDPRPLPRSPAQRTLVHYPPTRNTKIQSNNITLYYTIEMYKRYFTSKRVAHFTLCI</sequence>
<dbReference type="Proteomes" id="UP001152523">
    <property type="component" value="Unassembled WGS sequence"/>
</dbReference>